<dbReference type="InterPro" id="IPR014717">
    <property type="entry name" value="Transl_elong_EF1B/ribsomal_bS6"/>
</dbReference>
<sequence length="239" mass="23973">MNANRLWMLGGAVAAVAIVVLGWIVGISPQLQQASAADDQKVSAQSQLQQTELQLTQLKKDYASIGQLKAQLSTLQQSLPGTSQVTDFVRQLAQQSAAAGVAVSSITVGEPTAYAPAASGSAPAASPAPSPSAPTPSATAAPSTGPTPNATAAAVAPPVSTDPLVTSANFVMLPVTLSISGEQAGLMSFTSSVQNQGPRLFLVNKIDLKQGAGAADSQSGAASDESATLSGFIYVLIGN</sequence>
<keyword evidence="3" id="KW-0812">Transmembrane</keyword>
<organism evidence="4 5">
    <name type="scientific">Gryllotalpicola koreensis</name>
    <dbReference type="NCBI Taxonomy" id="993086"/>
    <lineage>
        <taxon>Bacteria</taxon>
        <taxon>Bacillati</taxon>
        <taxon>Actinomycetota</taxon>
        <taxon>Actinomycetes</taxon>
        <taxon>Micrococcales</taxon>
        <taxon>Microbacteriaceae</taxon>
        <taxon>Gryllotalpicola</taxon>
    </lineage>
</organism>
<keyword evidence="5" id="KW-1185">Reference proteome</keyword>
<feature type="transmembrane region" description="Helical" evidence="3">
    <location>
        <begin position="6"/>
        <end position="25"/>
    </location>
</feature>
<feature type="compositionally biased region" description="Low complexity" evidence="2">
    <location>
        <begin position="116"/>
        <end position="125"/>
    </location>
</feature>
<dbReference type="Gene3D" id="3.30.70.60">
    <property type="match status" value="1"/>
</dbReference>
<keyword evidence="1" id="KW-0175">Coiled coil</keyword>
<comment type="caution">
    <text evidence="4">The sequence shown here is derived from an EMBL/GenBank/DDBJ whole genome shotgun (WGS) entry which is preliminary data.</text>
</comment>
<name>A0ABP8A4S4_9MICO</name>
<dbReference type="EMBL" id="BAABBW010000004">
    <property type="protein sequence ID" value="GAA4177723.1"/>
    <property type="molecule type" value="Genomic_DNA"/>
</dbReference>
<evidence type="ECO:0000313" key="4">
    <source>
        <dbReference type="EMBL" id="GAA4177723.1"/>
    </source>
</evidence>
<gene>
    <name evidence="4" type="ORF">GCM10022287_26930</name>
</gene>
<reference evidence="5" key="1">
    <citation type="journal article" date="2019" name="Int. J. Syst. Evol. Microbiol.">
        <title>The Global Catalogue of Microorganisms (GCM) 10K type strain sequencing project: providing services to taxonomists for standard genome sequencing and annotation.</title>
        <authorList>
            <consortium name="The Broad Institute Genomics Platform"/>
            <consortium name="The Broad Institute Genome Sequencing Center for Infectious Disease"/>
            <person name="Wu L."/>
            <person name="Ma J."/>
        </authorList>
    </citation>
    <scope>NUCLEOTIDE SEQUENCE [LARGE SCALE GENOMIC DNA]</scope>
    <source>
        <strain evidence="5">JCM 17591</strain>
    </source>
</reference>
<feature type="region of interest" description="Disordered" evidence="2">
    <location>
        <begin position="116"/>
        <end position="155"/>
    </location>
</feature>
<keyword evidence="3" id="KW-1133">Transmembrane helix</keyword>
<feature type="compositionally biased region" description="Low complexity" evidence="2">
    <location>
        <begin position="135"/>
        <end position="155"/>
    </location>
</feature>
<evidence type="ECO:0000313" key="5">
    <source>
        <dbReference type="Proteomes" id="UP001501079"/>
    </source>
</evidence>
<evidence type="ECO:0000256" key="2">
    <source>
        <dbReference type="SAM" id="MobiDB-lite"/>
    </source>
</evidence>
<protein>
    <recommendedName>
        <fullName evidence="6">Tfp pilus assembly protein PilO</fullName>
    </recommendedName>
</protein>
<evidence type="ECO:0000256" key="3">
    <source>
        <dbReference type="SAM" id="Phobius"/>
    </source>
</evidence>
<dbReference type="Proteomes" id="UP001501079">
    <property type="component" value="Unassembled WGS sequence"/>
</dbReference>
<dbReference type="RefSeq" id="WP_344755252.1">
    <property type="nucleotide sequence ID" value="NZ_BAABBW010000004.1"/>
</dbReference>
<evidence type="ECO:0008006" key="6">
    <source>
        <dbReference type="Google" id="ProtNLM"/>
    </source>
</evidence>
<feature type="coiled-coil region" evidence="1">
    <location>
        <begin position="34"/>
        <end position="61"/>
    </location>
</feature>
<proteinExistence type="predicted"/>
<keyword evidence="3" id="KW-0472">Membrane</keyword>
<accession>A0ABP8A4S4</accession>
<evidence type="ECO:0000256" key="1">
    <source>
        <dbReference type="SAM" id="Coils"/>
    </source>
</evidence>